<keyword evidence="2" id="KW-1185">Reference proteome</keyword>
<dbReference type="AlphaFoldDB" id="A0A6G0YBY7"/>
<reference evidence="1 2" key="1">
    <citation type="submission" date="2019-08" db="EMBL/GenBank/DDBJ databases">
        <title>Whole genome of Aphis craccivora.</title>
        <authorList>
            <person name="Voronova N.V."/>
            <person name="Shulinski R.S."/>
            <person name="Bandarenka Y.V."/>
            <person name="Zhorov D.G."/>
            <person name="Warner D."/>
        </authorList>
    </citation>
    <scope>NUCLEOTIDE SEQUENCE [LARGE SCALE GENOMIC DNA]</scope>
    <source>
        <strain evidence="1">180601</strain>
        <tissue evidence="1">Whole Body</tissue>
    </source>
</reference>
<dbReference type="Proteomes" id="UP000478052">
    <property type="component" value="Unassembled WGS sequence"/>
</dbReference>
<gene>
    <name evidence="1" type="ORF">FWK35_00014285</name>
</gene>
<dbReference type="Gene3D" id="3.40.220.10">
    <property type="entry name" value="Leucine Aminopeptidase, subunit E, domain 1"/>
    <property type="match status" value="1"/>
</dbReference>
<dbReference type="InterPro" id="IPR043472">
    <property type="entry name" value="Macro_dom-like"/>
</dbReference>
<organism evidence="1 2">
    <name type="scientific">Aphis craccivora</name>
    <name type="common">Cowpea aphid</name>
    <dbReference type="NCBI Taxonomy" id="307492"/>
    <lineage>
        <taxon>Eukaryota</taxon>
        <taxon>Metazoa</taxon>
        <taxon>Ecdysozoa</taxon>
        <taxon>Arthropoda</taxon>
        <taxon>Hexapoda</taxon>
        <taxon>Insecta</taxon>
        <taxon>Pterygota</taxon>
        <taxon>Neoptera</taxon>
        <taxon>Paraneoptera</taxon>
        <taxon>Hemiptera</taxon>
        <taxon>Sternorrhyncha</taxon>
        <taxon>Aphidomorpha</taxon>
        <taxon>Aphidoidea</taxon>
        <taxon>Aphididae</taxon>
        <taxon>Aphidini</taxon>
        <taxon>Aphis</taxon>
        <taxon>Aphis</taxon>
    </lineage>
</organism>
<evidence type="ECO:0000313" key="2">
    <source>
        <dbReference type="Proteomes" id="UP000478052"/>
    </source>
</evidence>
<dbReference type="SUPFAM" id="SSF52949">
    <property type="entry name" value="Macro domain-like"/>
    <property type="match status" value="1"/>
</dbReference>
<comment type="caution">
    <text evidence="1">The sequence shown here is derived from an EMBL/GenBank/DDBJ whole genome shotgun (WGS) entry which is preliminary data.</text>
</comment>
<proteinExistence type="predicted"/>
<dbReference type="EMBL" id="VUJU01004845">
    <property type="protein sequence ID" value="KAF0753075.1"/>
    <property type="molecule type" value="Genomic_DNA"/>
</dbReference>
<evidence type="ECO:0000313" key="1">
    <source>
        <dbReference type="EMBL" id="KAF0753075.1"/>
    </source>
</evidence>
<sequence>MNSKFYQIENHIENIEHNIITPSPNIIEADIDTLKTPPQYSIAHTISADLQHNTDLSNRLTQKYGNMSYVLDVLELIPGEITTIDTEHRYIHYLISKEKYNIPISYIDVFDNLYNLKNFAIKEKYEHIALCVENLTNNELKWEIIKNMIFEIFNETEIHLLLCYTPDIIKNKETNIISNIKNPYNTIDNTNNSIKNNYPQFNKIFYEYQIGENVKSDGNCGLFALTNAINDNKPKKIITLADILNILELSELPNY</sequence>
<dbReference type="OrthoDB" id="6630540at2759"/>
<accession>A0A6G0YBY7</accession>
<protein>
    <submittedName>
        <fullName evidence="1">Uncharacterized protein</fullName>
    </submittedName>
</protein>
<name>A0A6G0YBY7_APHCR</name>